<dbReference type="Proteomes" id="UP000651728">
    <property type="component" value="Unassembled WGS sequence"/>
</dbReference>
<keyword evidence="2" id="KW-1185">Reference proteome</keyword>
<dbReference type="EMBL" id="BOOB01000036">
    <property type="protein sequence ID" value="GIH34383.1"/>
    <property type="molecule type" value="Genomic_DNA"/>
</dbReference>
<evidence type="ECO:0000313" key="1">
    <source>
        <dbReference type="EMBL" id="GIH34383.1"/>
    </source>
</evidence>
<evidence type="ECO:0000313" key="2">
    <source>
        <dbReference type="Proteomes" id="UP000651728"/>
    </source>
</evidence>
<sequence length="66" mass="7044">MLVLGVLALGVEEGVDLRVVPAVGVQKRRSEDSLDGETGLVRHPAGGGTDRRIRNVRYVLTWGGCS</sequence>
<comment type="caution">
    <text evidence="1">The sequence shown here is derived from an EMBL/GenBank/DDBJ whole genome shotgun (WGS) entry which is preliminary data.</text>
</comment>
<organism evidence="1 2">
    <name type="scientific">Microbispora amethystogenes</name>
    <dbReference type="NCBI Taxonomy" id="1427754"/>
    <lineage>
        <taxon>Bacteria</taxon>
        <taxon>Bacillati</taxon>
        <taxon>Actinomycetota</taxon>
        <taxon>Actinomycetes</taxon>
        <taxon>Streptosporangiales</taxon>
        <taxon>Streptosporangiaceae</taxon>
        <taxon>Microbispora</taxon>
    </lineage>
</organism>
<reference evidence="1 2" key="1">
    <citation type="submission" date="2021-01" db="EMBL/GenBank/DDBJ databases">
        <title>Whole genome shotgun sequence of Microbispora amethystogenes NBRC 101907.</title>
        <authorList>
            <person name="Komaki H."/>
            <person name="Tamura T."/>
        </authorList>
    </citation>
    <scope>NUCLEOTIDE SEQUENCE [LARGE SCALE GENOMIC DNA]</scope>
    <source>
        <strain evidence="1 2">NBRC 101907</strain>
    </source>
</reference>
<proteinExistence type="predicted"/>
<name>A0ABQ4FI10_9ACTN</name>
<evidence type="ECO:0008006" key="3">
    <source>
        <dbReference type="Google" id="ProtNLM"/>
    </source>
</evidence>
<protein>
    <recommendedName>
        <fullName evidence="3">Secreted protein</fullName>
    </recommendedName>
</protein>
<gene>
    <name evidence="1" type="ORF">Mam01_45470</name>
</gene>
<accession>A0ABQ4FI10</accession>